<keyword evidence="3" id="KW-1185">Reference proteome</keyword>
<feature type="compositionally biased region" description="Low complexity" evidence="1">
    <location>
        <begin position="64"/>
        <end position="77"/>
    </location>
</feature>
<dbReference type="EMBL" id="JAWNGG020000144">
    <property type="protein sequence ID" value="KAK9299731.1"/>
    <property type="molecule type" value="Genomic_DNA"/>
</dbReference>
<reference evidence="2 3" key="1">
    <citation type="submission" date="2024-05" db="EMBL/GenBank/DDBJ databases">
        <title>The nuclear and mitochondrial genome assemblies of Tetragonisca angustula (Apidae: Meliponini), a tiny yet remarkable pollinator in the Neotropics.</title>
        <authorList>
            <person name="Ferrari R."/>
            <person name="Ricardo P.C."/>
            <person name="Dias F.C."/>
            <person name="Araujo N.S."/>
            <person name="Soares D.O."/>
            <person name="Zhou Q.-S."/>
            <person name="Zhu C.-D."/>
            <person name="Coutinho L."/>
            <person name="Airas M.C."/>
            <person name="Batista T.M."/>
        </authorList>
    </citation>
    <scope>NUCLEOTIDE SEQUENCE [LARGE SCALE GENOMIC DNA]</scope>
    <source>
        <strain evidence="2">ASF017062</strain>
        <tissue evidence="2">Abdomen</tissue>
    </source>
</reference>
<gene>
    <name evidence="2" type="ORF">QLX08_007357</name>
</gene>
<organism evidence="2 3">
    <name type="scientific">Tetragonisca angustula</name>
    <dbReference type="NCBI Taxonomy" id="166442"/>
    <lineage>
        <taxon>Eukaryota</taxon>
        <taxon>Metazoa</taxon>
        <taxon>Ecdysozoa</taxon>
        <taxon>Arthropoda</taxon>
        <taxon>Hexapoda</taxon>
        <taxon>Insecta</taxon>
        <taxon>Pterygota</taxon>
        <taxon>Neoptera</taxon>
        <taxon>Endopterygota</taxon>
        <taxon>Hymenoptera</taxon>
        <taxon>Apocrita</taxon>
        <taxon>Aculeata</taxon>
        <taxon>Apoidea</taxon>
        <taxon>Anthophila</taxon>
        <taxon>Apidae</taxon>
        <taxon>Tetragonisca</taxon>
    </lineage>
</organism>
<evidence type="ECO:0000313" key="3">
    <source>
        <dbReference type="Proteomes" id="UP001432146"/>
    </source>
</evidence>
<proteinExistence type="predicted"/>
<dbReference type="Proteomes" id="UP001432146">
    <property type="component" value="Unassembled WGS sequence"/>
</dbReference>
<evidence type="ECO:0008006" key="4">
    <source>
        <dbReference type="Google" id="ProtNLM"/>
    </source>
</evidence>
<sequence length="344" mass="39901">MAEKETSNRKLQEQSMKTVLQSQLAKIKKEEEEELWISGEELYTEGSSDEEEYKIQSRSRRKVNNNISSRTSSINSSVERRGHSPVSIETKSKLNYSADALKGDIIENQFVLKTVLQCDETLKDSSRTSSMESPRSDHLLTTELSTSSITNDFSDLSTVEDQIENTEISWKANKESFENDWFADINISNIDAEDERIRKEILEVKILDNIINTMNDKVKKTIEETVLYQFENRKRLEKMLKLNPSETGKLAENTRQFLYLCPKYTTLNTESDVSLETNNFKEVFQNRDNINLPNLDNKDKWKFTDTTYCVKNINNVLQDSTDNPYIVNAEMKEMLEINEEMTIT</sequence>
<protein>
    <recommendedName>
        <fullName evidence="4">Fibrous sheath-interacting protein 1</fullName>
    </recommendedName>
</protein>
<accession>A0AAW0ZQR6</accession>
<dbReference type="AlphaFoldDB" id="A0AAW0ZQR6"/>
<feature type="region of interest" description="Disordered" evidence="1">
    <location>
        <begin position="42"/>
        <end position="86"/>
    </location>
</feature>
<comment type="caution">
    <text evidence="2">The sequence shown here is derived from an EMBL/GenBank/DDBJ whole genome shotgun (WGS) entry which is preliminary data.</text>
</comment>
<evidence type="ECO:0000313" key="2">
    <source>
        <dbReference type="EMBL" id="KAK9299731.1"/>
    </source>
</evidence>
<name>A0AAW0ZQR6_9HYME</name>
<evidence type="ECO:0000256" key="1">
    <source>
        <dbReference type="SAM" id="MobiDB-lite"/>
    </source>
</evidence>